<comment type="caution">
    <text evidence="4">The sequence shown here is derived from an EMBL/GenBank/DDBJ whole genome shotgun (WGS) entry which is preliminary data.</text>
</comment>
<dbReference type="InterPro" id="IPR023188">
    <property type="entry name" value="DPS_DNA-bd_CS"/>
</dbReference>
<dbReference type="RefSeq" id="WP_379320869.1">
    <property type="nucleotide sequence ID" value="NZ_JBHTLM010000016.1"/>
</dbReference>
<dbReference type="CDD" id="cd01043">
    <property type="entry name" value="DPS"/>
    <property type="match status" value="1"/>
</dbReference>
<dbReference type="SUPFAM" id="SSF47240">
    <property type="entry name" value="Ferritin-like"/>
    <property type="match status" value="1"/>
</dbReference>
<dbReference type="PANTHER" id="PTHR42932:SF1">
    <property type="entry name" value="GENERAL STRESS PROTEIN 20U"/>
    <property type="match status" value="1"/>
</dbReference>
<dbReference type="InterPro" id="IPR009078">
    <property type="entry name" value="Ferritin-like_SF"/>
</dbReference>
<dbReference type="PRINTS" id="PR01346">
    <property type="entry name" value="HELNAPAPROT"/>
</dbReference>
<evidence type="ECO:0000256" key="2">
    <source>
        <dbReference type="RuleBase" id="RU003875"/>
    </source>
</evidence>
<dbReference type="PIRSF" id="PIRSF005900">
    <property type="entry name" value="Dps"/>
    <property type="match status" value="1"/>
</dbReference>
<evidence type="ECO:0000313" key="4">
    <source>
        <dbReference type="EMBL" id="MFD1178432.1"/>
    </source>
</evidence>
<name>A0ABW3S0W8_9BACL</name>
<dbReference type="Gene3D" id="1.20.1260.10">
    <property type="match status" value="1"/>
</dbReference>
<evidence type="ECO:0000256" key="1">
    <source>
        <dbReference type="ARBA" id="ARBA00009497"/>
    </source>
</evidence>
<dbReference type="Proteomes" id="UP001597262">
    <property type="component" value="Unassembled WGS sequence"/>
</dbReference>
<protein>
    <submittedName>
        <fullName evidence="4">DNA starvation/stationary phase protection protein</fullName>
    </submittedName>
</protein>
<feature type="domain" description="Ferritin/DPS" evidence="3">
    <location>
        <begin position="22"/>
        <end position="160"/>
    </location>
</feature>
<dbReference type="Pfam" id="PF00210">
    <property type="entry name" value="Ferritin"/>
    <property type="match status" value="1"/>
</dbReference>
<dbReference type="InterPro" id="IPR012347">
    <property type="entry name" value="Ferritin-like"/>
</dbReference>
<dbReference type="EMBL" id="JBHTLM010000016">
    <property type="protein sequence ID" value="MFD1178432.1"/>
    <property type="molecule type" value="Genomic_DNA"/>
</dbReference>
<evidence type="ECO:0000259" key="3">
    <source>
        <dbReference type="Pfam" id="PF00210"/>
    </source>
</evidence>
<reference evidence="5" key="1">
    <citation type="journal article" date="2019" name="Int. J. Syst. Evol. Microbiol.">
        <title>The Global Catalogue of Microorganisms (GCM) 10K type strain sequencing project: providing services to taxonomists for standard genome sequencing and annotation.</title>
        <authorList>
            <consortium name="The Broad Institute Genomics Platform"/>
            <consortium name="The Broad Institute Genome Sequencing Center for Infectious Disease"/>
            <person name="Wu L."/>
            <person name="Ma J."/>
        </authorList>
    </citation>
    <scope>NUCLEOTIDE SEQUENCE [LARGE SCALE GENOMIC DNA]</scope>
    <source>
        <strain evidence="5">CCUG 59189</strain>
    </source>
</reference>
<sequence length="160" mass="18011">MAKADSKAANKANKTSKSGLEKVLNEQVANLNVLYVKLHNYHWYVKGGNFFILHAKFEELYNEVTEQMDAIAERMLTLKWNPAATLKSYLDIATIQEASGKEEPTTMVQNLVEDFATLSESYQEGIDLAEKTGDVVTGDLLTGFKGDLEKHMWMLRSYLG</sequence>
<dbReference type="PANTHER" id="PTHR42932">
    <property type="entry name" value="GENERAL STRESS PROTEIN 20U"/>
    <property type="match status" value="1"/>
</dbReference>
<organism evidence="4 5">
    <name type="scientific">Paenibacillus puldeungensis</name>
    <dbReference type="NCBI Taxonomy" id="696536"/>
    <lineage>
        <taxon>Bacteria</taxon>
        <taxon>Bacillati</taxon>
        <taxon>Bacillota</taxon>
        <taxon>Bacilli</taxon>
        <taxon>Bacillales</taxon>
        <taxon>Paenibacillaceae</taxon>
        <taxon>Paenibacillus</taxon>
    </lineage>
</organism>
<dbReference type="InterPro" id="IPR008331">
    <property type="entry name" value="Ferritin_DPS_dom"/>
</dbReference>
<comment type="similarity">
    <text evidence="1 2">Belongs to the Dps family.</text>
</comment>
<gene>
    <name evidence="4" type="ORF">ACFQ3W_19325</name>
</gene>
<accession>A0ABW3S0W8</accession>
<dbReference type="InterPro" id="IPR002177">
    <property type="entry name" value="DPS_DNA-bd"/>
</dbReference>
<evidence type="ECO:0000313" key="5">
    <source>
        <dbReference type="Proteomes" id="UP001597262"/>
    </source>
</evidence>
<dbReference type="PROSITE" id="PS00818">
    <property type="entry name" value="DPS_1"/>
    <property type="match status" value="1"/>
</dbReference>
<proteinExistence type="inferred from homology"/>
<keyword evidence="5" id="KW-1185">Reference proteome</keyword>